<evidence type="ECO:0000256" key="1">
    <source>
        <dbReference type="SAM" id="Coils"/>
    </source>
</evidence>
<feature type="region of interest" description="Disordered" evidence="2">
    <location>
        <begin position="238"/>
        <end position="275"/>
    </location>
</feature>
<gene>
    <name evidence="3" type="ORF">PCOR1329_LOCUS59006</name>
</gene>
<comment type="caution">
    <text evidence="3">The sequence shown here is derived from an EMBL/GenBank/DDBJ whole genome shotgun (WGS) entry which is preliminary data.</text>
</comment>
<evidence type="ECO:0000313" key="4">
    <source>
        <dbReference type="Proteomes" id="UP001189429"/>
    </source>
</evidence>
<feature type="non-terminal residue" evidence="3">
    <location>
        <position position="329"/>
    </location>
</feature>
<feature type="non-terminal residue" evidence="3">
    <location>
        <position position="1"/>
    </location>
</feature>
<feature type="compositionally biased region" description="Acidic residues" evidence="2">
    <location>
        <begin position="177"/>
        <end position="190"/>
    </location>
</feature>
<keyword evidence="1" id="KW-0175">Coiled coil</keyword>
<evidence type="ECO:0000256" key="2">
    <source>
        <dbReference type="SAM" id="MobiDB-lite"/>
    </source>
</evidence>
<name>A0ABN9VNY9_9DINO</name>
<feature type="compositionally biased region" description="Basic and acidic residues" evidence="2">
    <location>
        <begin position="88"/>
        <end position="105"/>
    </location>
</feature>
<sequence length="329" mass="34631">AAARGADDGRLAAALRRVEELEARCAELEAAVPELVERLAVVAPILEADLGEVAAPPIAVSRRNAACHNPSLPAAVARGMTQRSLNRVQREAEQAGRRDSSRDTVDAAVEAASADPRGRDRIPGGLGTFPIGADAAVDAAGADPRGRARSPGGLRTFPIRTAIVGEDVQEDGGGNAVEEDAEDDCDVEQEDGARQPQAFFIGDGVENDGDVVEDVADRKDGSLAHAARRRQRVLQRQVGESQCAVADDRDARRPGWQAADALAGSASPPSADEQRAGLAWLREGLEASLAEGCGPRRLAVLRDRVGEAAIIDLRGQVASFVADRRQELK</sequence>
<feature type="region of interest" description="Disordered" evidence="2">
    <location>
        <begin position="83"/>
        <end position="123"/>
    </location>
</feature>
<dbReference type="Proteomes" id="UP001189429">
    <property type="component" value="Unassembled WGS sequence"/>
</dbReference>
<organism evidence="3 4">
    <name type="scientific">Prorocentrum cordatum</name>
    <dbReference type="NCBI Taxonomy" id="2364126"/>
    <lineage>
        <taxon>Eukaryota</taxon>
        <taxon>Sar</taxon>
        <taxon>Alveolata</taxon>
        <taxon>Dinophyceae</taxon>
        <taxon>Prorocentrales</taxon>
        <taxon>Prorocentraceae</taxon>
        <taxon>Prorocentrum</taxon>
    </lineage>
</organism>
<proteinExistence type="predicted"/>
<reference evidence="3" key="1">
    <citation type="submission" date="2023-10" db="EMBL/GenBank/DDBJ databases">
        <authorList>
            <person name="Chen Y."/>
            <person name="Shah S."/>
            <person name="Dougan E. K."/>
            <person name="Thang M."/>
            <person name="Chan C."/>
        </authorList>
    </citation>
    <scope>NUCLEOTIDE SEQUENCE [LARGE SCALE GENOMIC DNA]</scope>
</reference>
<keyword evidence="4" id="KW-1185">Reference proteome</keyword>
<feature type="region of interest" description="Disordered" evidence="2">
    <location>
        <begin position="170"/>
        <end position="190"/>
    </location>
</feature>
<dbReference type="EMBL" id="CAUYUJ010017341">
    <property type="protein sequence ID" value="CAK0873954.1"/>
    <property type="molecule type" value="Genomic_DNA"/>
</dbReference>
<accession>A0ABN9VNY9</accession>
<protein>
    <submittedName>
        <fullName evidence="3">Uncharacterized protein</fullName>
    </submittedName>
</protein>
<evidence type="ECO:0000313" key="3">
    <source>
        <dbReference type="EMBL" id="CAK0873954.1"/>
    </source>
</evidence>
<feature type="coiled-coil region" evidence="1">
    <location>
        <begin position="11"/>
        <end position="38"/>
    </location>
</feature>